<dbReference type="SUPFAM" id="SSF57850">
    <property type="entry name" value="RING/U-box"/>
    <property type="match status" value="1"/>
</dbReference>
<keyword evidence="3" id="KW-0479">Metal-binding</keyword>
<dbReference type="PANTHER" id="PTHR46539:SF9">
    <property type="entry name" value="RING-H2 FINGER PROTEIN ATL56"/>
    <property type="match status" value="1"/>
</dbReference>
<dbReference type="Gene3D" id="3.30.40.10">
    <property type="entry name" value="Zinc/RING finger domain, C3HC4 (zinc finger)"/>
    <property type="match status" value="1"/>
</dbReference>
<dbReference type="PROSITE" id="PS50089">
    <property type="entry name" value="ZF_RING_2"/>
    <property type="match status" value="1"/>
</dbReference>
<keyword evidence="5" id="KW-0862">Zinc</keyword>
<evidence type="ECO:0000256" key="4">
    <source>
        <dbReference type="ARBA" id="ARBA00022771"/>
    </source>
</evidence>
<evidence type="ECO:0000313" key="12">
    <source>
        <dbReference type="Proteomes" id="UP001085076"/>
    </source>
</evidence>
<name>A0A9D5H267_9LILI</name>
<dbReference type="Proteomes" id="UP001085076">
    <property type="component" value="Unassembled WGS sequence"/>
</dbReference>
<dbReference type="InterPro" id="IPR001841">
    <property type="entry name" value="Znf_RING"/>
</dbReference>
<organism evidence="11 12">
    <name type="scientific">Dioscorea zingiberensis</name>
    <dbReference type="NCBI Taxonomy" id="325984"/>
    <lineage>
        <taxon>Eukaryota</taxon>
        <taxon>Viridiplantae</taxon>
        <taxon>Streptophyta</taxon>
        <taxon>Embryophyta</taxon>
        <taxon>Tracheophyta</taxon>
        <taxon>Spermatophyta</taxon>
        <taxon>Magnoliopsida</taxon>
        <taxon>Liliopsida</taxon>
        <taxon>Dioscoreales</taxon>
        <taxon>Dioscoreaceae</taxon>
        <taxon>Dioscorea</taxon>
    </lineage>
</organism>
<evidence type="ECO:0000259" key="10">
    <source>
        <dbReference type="PROSITE" id="PS50089"/>
    </source>
</evidence>
<comment type="subcellular location">
    <subcellularLocation>
        <location evidence="1">Membrane</location>
    </subcellularLocation>
</comment>
<proteinExistence type="predicted"/>
<gene>
    <name evidence="11" type="ORF">J5N97_001771</name>
</gene>
<dbReference type="OrthoDB" id="8062037at2759"/>
<evidence type="ECO:0000256" key="6">
    <source>
        <dbReference type="ARBA" id="ARBA00022989"/>
    </source>
</evidence>
<dbReference type="EMBL" id="JAGGNH010000083">
    <property type="protein sequence ID" value="KAJ0960409.1"/>
    <property type="molecule type" value="Genomic_DNA"/>
</dbReference>
<protein>
    <recommendedName>
        <fullName evidence="10">RING-type domain-containing protein</fullName>
    </recommendedName>
</protein>
<feature type="transmembrane region" description="Helical" evidence="9">
    <location>
        <begin position="12"/>
        <end position="34"/>
    </location>
</feature>
<evidence type="ECO:0000256" key="5">
    <source>
        <dbReference type="ARBA" id="ARBA00022833"/>
    </source>
</evidence>
<dbReference type="GO" id="GO:0016020">
    <property type="term" value="C:membrane"/>
    <property type="evidence" value="ECO:0007669"/>
    <property type="project" value="UniProtKB-SubCell"/>
</dbReference>
<dbReference type="AlphaFoldDB" id="A0A9D5H267"/>
<dbReference type="Pfam" id="PF13639">
    <property type="entry name" value="zf-RING_2"/>
    <property type="match status" value="1"/>
</dbReference>
<accession>A0A9D5H267</accession>
<keyword evidence="6 9" id="KW-1133">Transmembrane helix</keyword>
<evidence type="ECO:0000256" key="8">
    <source>
        <dbReference type="PROSITE-ProRule" id="PRU00175"/>
    </source>
</evidence>
<evidence type="ECO:0000256" key="7">
    <source>
        <dbReference type="ARBA" id="ARBA00023136"/>
    </source>
</evidence>
<reference evidence="11 12" key="1">
    <citation type="journal article" date="2022" name="Hortic Res">
        <title>The genome of Dioscorea zingiberensis sheds light on the biosynthesis, origin and evolution of the medicinally important diosgenin saponins.</title>
        <authorList>
            <person name="Li Y."/>
            <person name="Tan C."/>
            <person name="Li Z."/>
            <person name="Guo J."/>
            <person name="Li S."/>
            <person name="Chen X."/>
            <person name="Wang C."/>
            <person name="Dai X."/>
            <person name="Yang H."/>
            <person name="Song W."/>
            <person name="Hou L."/>
            <person name="Xu J."/>
            <person name="Tong Z."/>
            <person name="Xu A."/>
            <person name="Yuan X."/>
            <person name="Wang W."/>
            <person name="Yang Q."/>
            <person name="Chen L."/>
            <person name="Sun Z."/>
            <person name="Wang K."/>
            <person name="Pan B."/>
            <person name="Chen J."/>
            <person name="Bao Y."/>
            <person name="Liu F."/>
            <person name="Qi X."/>
            <person name="Gang D.R."/>
            <person name="Wen J."/>
            <person name="Li J."/>
        </authorList>
    </citation>
    <scope>NUCLEOTIDE SEQUENCE [LARGE SCALE GENOMIC DNA]</scope>
    <source>
        <strain evidence="11">Dzin_1.0</strain>
    </source>
</reference>
<keyword evidence="7 9" id="KW-0472">Membrane</keyword>
<evidence type="ECO:0000313" key="11">
    <source>
        <dbReference type="EMBL" id="KAJ0960409.1"/>
    </source>
</evidence>
<keyword evidence="12" id="KW-1185">Reference proteome</keyword>
<comment type="caution">
    <text evidence="11">The sequence shown here is derived from an EMBL/GenBank/DDBJ whole genome shotgun (WGS) entry which is preliminary data.</text>
</comment>
<dbReference type="PANTHER" id="PTHR46539">
    <property type="entry name" value="E3 UBIQUITIN-PROTEIN LIGASE ATL42"/>
    <property type="match status" value="1"/>
</dbReference>
<dbReference type="InterPro" id="IPR013083">
    <property type="entry name" value="Znf_RING/FYVE/PHD"/>
</dbReference>
<keyword evidence="2 9" id="KW-0812">Transmembrane</keyword>
<evidence type="ECO:0000256" key="3">
    <source>
        <dbReference type="ARBA" id="ARBA00022723"/>
    </source>
</evidence>
<evidence type="ECO:0000256" key="9">
    <source>
        <dbReference type="SAM" id="Phobius"/>
    </source>
</evidence>
<feature type="domain" description="RING-type" evidence="10">
    <location>
        <begin position="88"/>
        <end position="130"/>
    </location>
</feature>
<evidence type="ECO:0000256" key="2">
    <source>
        <dbReference type="ARBA" id="ARBA00022692"/>
    </source>
</evidence>
<evidence type="ECO:0000256" key="1">
    <source>
        <dbReference type="ARBA" id="ARBA00004370"/>
    </source>
</evidence>
<dbReference type="SMART" id="SM00184">
    <property type="entry name" value="RING"/>
    <property type="match status" value="1"/>
</dbReference>
<sequence length="134" mass="14575">MRSKVLGIVIQVVVMSIIVSVVLLLLVIGVQILIHACIVVGRTFRRGLSTTERGGSEGGGMSPEDLEQLPSYDFQAVEKSSSSNPIECAVCLESFAMGEKCRMLPVCKHIFHAHCVDSWLVRTPVCPVCRTSCL</sequence>
<keyword evidence="4 8" id="KW-0863">Zinc-finger</keyword>
<dbReference type="GO" id="GO:0008270">
    <property type="term" value="F:zinc ion binding"/>
    <property type="evidence" value="ECO:0007669"/>
    <property type="project" value="UniProtKB-KW"/>
</dbReference>